<sequence>MFIFALIEVVKEYISVTKKHITLLLVKTL</sequence>
<proteinExistence type="predicted"/>
<evidence type="ECO:0000313" key="2">
    <source>
        <dbReference type="Proteomes" id="UP000594042"/>
    </source>
</evidence>
<evidence type="ECO:0000313" key="1">
    <source>
        <dbReference type="EMBL" id="BCI64706.1"/>
    </source>
</evidence>
<keyword evidence="2" id="KW-1185">Reference proteome</keyword>
<reference evidence="2" key="1">
    <citation type="submission" date="2020-07" db="EMBL/GenBank/DDBJ databases">
        <title>Complete genome sequencing of Coprobacter sp. strain 2CBH44.</title>
        <authorList>
            <person name="Sakamoto M."/>
            <person name="Murakami T."/>
            <person name="Mori H."/>
        </authorList>
    </citation>
    <scope>NUCLEOTIDE SEQUENCE [LARGE SCALE GENOMIC DNA]</scope>
    <source>
        <strain evidence="2">2CBH44</strain>
    </source>
</reference>
<dbReference type="Proteomes" id="UP000594042">
    <property type="component" value="Chromosome"/>
</dbReference>
<dbReference type="AlphaFoldDB" id="A0A7G1HYH0"/>
<accession>A0A7G1HYH0</accession>
<protein>
    <submittedName>
        <fullName evidence="1">Uncharacterized protein</fullName>
    </submittedName>
</protein>
<dbReference type="KEGG" id="copr:Cop2CBH44_30590"/>
<gene>
    <name evidence="1" type="ORF">Cop2CBH44_30590</name>
</gene>
<dbReference type="EMBL" id="AP023322">
    <property type="protein sequence ID" value="BCI64706.1"/>
    <property type="molecule type" value="Genomic_DNA"/>
</dbReference>
<organism evidence="1 2">
    <name type="scientific">Coprobacter secundus subsp. similis</name>
    <dbReference type="NCBI Taxonomy" id="2751153"/>
    <lineage>
        <taxon>Bacteria</taxon>
        <taxon>Pseudomonadati</taxon>
        <taxon>Bacteroidota</taxon>
        <taxon>Bacteroidia</taxon>
        <taxon>Bacteroidales</taxon>
        <taxon>Barnesiellaceae</taxon>
        <taxon>Coprobacter</taxon>
    </lineage>
</organism>
<name>A0A7G1HYH0_9BACT</name>